<feature type="domain" description="EF-hand" evidence="2">
    <location>
        <begin position="37"/>
        <end position="72"/>
    </location>
</feature>
<evidence type="ECO:0000259" key="2">
    <source>
        <dbReference type="PROSITE" id="PS50222"/>
    </source>
</evidence>
<keyword evidence="4" id="KW-1185">Reference proteome</keyword>
<dbReference type="PROSITE" id="PS50222">
    <property type="entry name" value="EF_HAND_2"/>
    <property type="match status" value="2"/>
</dbReference>
<dbReference type="PANTHER" id="PTHR23048:SF7">
    <property type="entry name" value="SIMILAR TO MYOSIN, LIGHT POLYPEPTIDE 6, ALKALI, SMOOTH MUSCLE AND NON-MUSCLE"/>
    <property type="match status" value="1"/>
</dbReference>
<evidence type="ECO:0000256" key="1">
    <source>
        <dbReference type="ARBA" id="ARBA00022737"/>
    </source>
</evidence>
<dbReference type="FunFam" id="1.10.238.10:FF:000003">
    <property type="entry name" value="Calmodulin A"/>
    <property type="match status" value="1"/>
</dbReference>
<dbReference type="GeneTree" id="ENSGT01030000234570"/>
<dbReference type="Gene3D" id="1.10.238.10">
    <property type="entry name" value="EF-hand"/>
    <property type="match status" value="2"/>
</dbReference>
<dbReference type="Ensembl" id="ENSEBUT00000007468.1">
    <property type="protein sequence ID" value="ENSEBUP00000006999.1"/>
    <property type="gene ID" value="ENSEBUG00000004594.1"/>
</dbReference>
<sequence length="181" mass="20339">MFFFFSHEPSRRFGSSTNTIMSDYNEDQIAVHPGHQVPGTEFRDAFALFDRSGEGKIQYCQCGDLMRALGMNPTNAEVDKLLGNPRKDEMQSKYLDFEQFLPMFHAISKCKELGSLEEFVEGLRVFDKDGNGTVMAAELRHVLGTLGEKMSEDEIEQLLAGHEDGNGCINYEDLVNQILSG</sequence>
<dbReference type="Proteomes" id="UP000694388">
    <property type="component" value="Unplaced"/>
</dbReference>
<dbReference type="PANTHER" id="PTHR23048">
    <property type="entry name" value="MYOSIN LIGHT CHAIN 1, 3"/>
    <property type="match status" value="1"/>
</dbReference>
<evidence type="ECO:0000313" key="4">
    <source>
        <dbReference type="Proteomes" id="UP000694388"/>
    </source>
</evidence>
<reference evidence="3" key="2">
    <citation type="submission" date="2025-09" db="UniProtKB">
        <authorList>
            <consortium name="Ensembl"/>
        </authorList>
    </citation>
    <scope>IDENTIFICATION</scope>
</reference>
<dbReference type="InterPro" id="IPR002048">
    <property type="entry name" value="EF_hand_dom"/>
</dbReference>
<keyword evidence="1" id="KW-0677">Repeat</keyword>
<dbReference type="GO" id="GO:0005509">
    <property type="term" value="F:calcium ion binding"/>
    <property type="evidence" value="ECO:0007669"/>
    <property type="project" value="InterPro"/>
</dbReference>
<dbReference type="SMART" id="SM00054">
    <property type="entry name" value="EFh"/>
    <property type="match status" value="2"/>
</dbReference>
<dbReference type="SUPFAM" id="SSF47473">
    <property type="entry name" value="EF-hand"/>
    <property type="match status" value="1"/>
</dbReference>
<organism evidence="3 4">
    <name type="scientific">Eptatretus burgeri</name>
    <name type="common">Inshore hagfish</name>
    <dbReference type="NCBI Taxonomy" id="7764"/>
    <lineage>
        <taxon>Eukaryota</taxon>
        <taxon>Metazoa</taxon>
        <taxon>Chordata</taxon>
        <taxon>Craniata</taxon>
        <taxon>Vertebrata</taxon>
        <taxon>Cyclostomata</taxon>
        <taxon>Myxini</taxon>
        <taxon>Myxiniformes</taxon>
        <taxon>Myxinidae</taxon>
        <taxon>Eptatretinae</taxon>
        <taxon>Eptatretus</taxon>
    </lineage>
</organism>
<dbReference type="CDD" id="cd00051">
    <property type="entry name" value="EFh"/>
    <property type="match status" value="1"/>
</dbReference>
<protein>
    <recommendedName>
        <fullName evidence="2">EF-hand domain-containing protein</fullName>
    </recommendedName>
</protein>
<dbReference type="AlphaFoldDB" id="A0A8C4NHR2"/>
<name>A0A8C4NHR2_EPTBU</name>
<dbReference type="GO" id="GO:0008307">
    <property type="term" value="F:structural constituent of muscle"/>
    <property type="evidence" value="ECO:0007669"/>
    <property type="project" value="TreeGrafter"/>
</dbReference>
<dbReference type="InterPro" id="IPR050230">
    <property type="entry name" value="CALM/Myosin/TropC-like"/>
</dbReference>
<reference evidence="3" key="1">
    <citation type="submission" date="2025-08" db="UniProtKB">
        <authorList>
            <consortium name="Ensembl"/>
        </authorList>
    </citation>
    <scope>IDENTIFICATION</scope>
</reference>
<evidence type="ECO:0000313" key="3">
    <source>
        <dbReference type="Ensembl" id="ENSEBUP00000006999.1"/>
    </source>
</evidence>
<feature type="domain" description="EF-hand" evidence="2">
    <location>
        <begin position="114"/>
        <end position="149"/>
    </location>
</feature>
<proteinExistence type="predicted"/>
<dbReference type="GO" id="GO:0016460">
    <property type="term" value="C:myosin II complex"/>
    <property type="evidence" value="ECO:0007669"/>
    <property type="project" value="TreeGrafter"/>
</dbReference>
<dbReference type="InterPro" id="IPR011992">
    <property type="entry name" value="EF-hand-dom_pair"/>
</dbReference>
<accession>A0A8C4NHR2</accession>